<feature type="region of interest" description="Disordered" evidence="1">
    <location>
        <begin position="1"/>
        <end position="22"/>
    </location>
</feature>
<gene>
    <name evidence="2" type="ORF">PCL_09562</name>
</gene>
<accession>A0A2U3DQN0</accession>
<protein>
    <submittedName>
        <fullName evidence="2">Uncharacterized protein</fullName>
    </submittedName>
</protein>
<comment type="caution">
    <text evidence="2">The sequence shown here is derived from an EMBL/GenBank/DDBJ whole genome shotgun (WGS) entry which is preliminary data.</text>
</comment>
<feature type="compositionally biased region" description="Polar residues" evidence="1">
    <location>
        <begin position="162"/>
        <end position="174"/>
    </location>
</feature>
<organism evidence="2 3">
    <name type="scientific">Purpureocillium lilacinum</name>
    <name type="common">Paecilomyces lilacinus</name>
    <dbReference type="NCBI Taxonomy" id="33203"/>
    <lineage>
        <taxon>Eukaryota</taxon>
        <taxon>Fungi</taxon>
        <taxon>Dikarya</taxon>
        <taxon>Ascomycota</taxon>
        <taxon>Pezizomycotina</taxon>
        <taxon>Sordariomycetes</taxon>
        <taxon>Hypocreomycetidae</taxon>
        <taxon>Hypocreales</taxon>
        <taxon>Ophiocordycipitaceae</taxon>
        <taxon>Purpureocillium</taxon>
    </lineage>
</organism>
<feature type="compositionally biased region" description="Basic and acidic residues" evidence="1">
    <location>
        <begin position="83"/>
        <end position="93"/>
    </location>
</feature>
<evidence type="ECO:0000313" key="3">
    <source>
        <dbReference type="Proteomes" id="UP000245956"/>
    </source>
</evidence>
<sequence length="999" mass="112353">MAELAGMMQGTNTCKRREKDEIERGQLDVKVVAWRSWQLPGPSPEQAPVIGRENAVGSTGRLLSEREERRERERLRSQRRRQVAREKRNRDIEVDAEDTTETHSPQPKEISNEENKEAPGTVQQIADRDIHSRLASAAADVTASKETTPATLEEGPQKRGQEQATIPTTTQSQPAGRRYDLRGRKGQNDFQEDAARLVGLLRPVSWLETAVALIEARETQAGRAFLDRQAAAYRSIFRDAFAFTCGCPSQPAQDDSRQAPSQDATGSRLSLNEMTRWVQDKTGPLEDILQPAQIGRAGKKPLHSHIRQWEEFLARPPGKLSLERSDCSLPTAGSAIERAWDIDSIWIGPTSLEAIRPENNSFRLSFVPPYMRALAGEHIIQPHGIDLGHTRHTFLGSFNAGGLHISAFLFFPKTNDGRKRMKPRGSIKAEPSPYLLSLRRQKELVDQAILPAVSRALPALYQQEMPPTFNIANAKAKSYQERPGTNRWHASDESRSVHLRYTIPGPYLGAFWRELKERCDQIRVPVAGGGDGFPYFQNPRLHFQVHDTKNVFGRPTAALSLDAFIETVMESLDPTHLDFRSCWVDIGFRDMPSQRPDAEGRRRPVTLLWKRACMQDFHRQICDASPDMRPEPEYYRSYHMRDVGGYASKASGAGANGPRPSNPGNPNCTKVGVVHSKAYNCNKELFSVMFSDYKLFGAPSLSALALNDDMVRDLFAAGHGEAEAVSGAPMRERLARAWEANKRHLLAVAQHDSPTNGYAVRKEVTFRLDVILVMHQRGEFGGLGTRIDPISDGDPNKADGATAVESGSDSRRHYPFWVLATEDINAFIFTLAGRFIKPLDHLFAAGRSEAGSMASAQQKGRLLIHHYTAQLFLRLLTLSLTSDTERYQDRWIWDREWRVSTNEGQQRVAYIRRGLGLMSKIQDTGLLWLDADDMDWVNSHLCIRRLLQVYIPRDPRMVGAVDPEVARRSLARPRGSDLQSPHPWPASPEIGWKGWMMNK</sequence>
<dbReference type="AlphaFoldDB" id="A0A2U3DQN0"/>
<evidence type="ECO:0000256" key="1">
    <source>
        <dbReference type="SAM" id="MobiDB-lite"/>
    </source>
</evidence>
<evidence type="ECO:0000313" key="2">
    <source>
        <dbReference type="EMBL" id="PWI64549.1"/>
    </source>
</evidence>
<proteinExistence type="predicted"/>
<dbReference type="Proteomes" id="UP000245956">
    <property type="component" value="Unassembled WGS sequence"/>
</dbReference>
<dbReference type="EMBL" id="LCWV01000055">
    <property type="protein sequence ID" value="PWI64549.1"/>
    <property type="molecule type" value="Genomic_DNA"/>
</dbReference>
<feature type="region of interest" description="Disordered" evidence="1">
    <location>
        <begin position="37"/>
        <end position="122"/>
    </location>
</feature>
<feature type="region of interest" description="Disordered" evidence="1">
    <location>
        <begin position="136"/>
        <end position="183"/>
    </location>
</feature>
<reference evidence="2 3" key="1">
    <citation type="journal article" date="2016" name="Front. Microbiol.">
        <title>Genome and transcriptome sequences reveal the specific parasitism of the nematophagous Purpureocillium lilacinum 36-1.</title>
        <authorList>
            <person name="Xie J."/>
            <person name="Li S."/>
            <person name="Mo C."/>
            <person name="Xiao X."/>
            <person name="Peng D."/>
            <person name="Wang G."/>
            <person name="Xiao Y."/>
        </authorList>
    </citation>
    <scope>NUCLEOTIDE SEQUENCE [LARGE SCALE GENOMIC DNA]</scope>
    <source>
        <strain evidence="2 3">36-1</strain>
    </source>
</reference>
<name>A0A2U3DQN0_PURLI</name>
<feature type="compositionally biased region" description="Basic and acidic residues" evidence="1">
    <location>
        <begin position="63"/>
        <end position="76"/>
    </location>
</feature>